<gene>
    <name evidence="8" type="ORF">OH76DRAFT_1459864</name>
</gene>
<name>A0A371DXL0_9APHY</name>
<dbReference type="Pfam" id="PF22725">
    <property type="entry name" value="GFO_IDH_MocA_C3"/>
    <property type="match status" value="1"/>
</dbReference>
<dbReference type="AlphaFoldDB" id="A0A371DXL0"/>
<comment type="catalytic activity">
    <reaction evidence="5">
        <text>D-xylose + NADP(+) = D-xylono-1,5-lactone + NADPH + H(+)</text>
        <dbReference type="Rhea" id="RHEA:22000"/>
        <dbReference type="ChEBI" id="CHEBI:15378"/>
        <dbReference type="ChEBI" id="CHEBI:15867"/>
        <dbReference type="ChEBI" id="CHEBI:53455"/>
        <dbReference type="ChEBI" id="CHEBI:57783"/>
        <dbReference type="ChEBI" id="CHEBI:58349"/>
        <dbReference type="EC" id="1.1.1.179"/>
    </reaction>
</comment>
<dbReference type="Pfam" id="PF01408">
    <property type="entry name" value="GFO_IDH_MocA"/>
    <property type="match status" value="1"/>
</dbReference>
<dbReference type="InterPro" id="IPR050984">
    <property type="entry name" value="Gfo/Idh/MocA_domain"/>
</dbReference>
<dbReference type="STRING" id="139420.A0A371DXL0"/>
<evidence type="ECO:0000256" key="5">
    <source>
        <dbReference type="ARBA" id="ARBA00049233"/>
    </source>
</evidence>
<protein>
    <recommendedName>
        <fullName evidence="3">D-xylose 1-dehydrogenase (NADP(+), D-xylono-1,5-lactone-forming)</fullName>
        <ecNumber evidence="3">1.1.1.179</ecNumber>
    </recommendedName>
    <alternativeName>
        <fullName evidence="4">D-xylose-NADP dehydrogenase</fullName>
    </alternativeName>
</protein>
<evidence type="ECO:0000256" key="1">
    <source>
        <dbReference type="ARBA" id="ARBA00010928"/>
    </source>
</evidence>
<dbReference type="SUPFAM" id="SSF55347">
    <property type="entry name" value="Glyceraldehyde-3-phosphate dehydrogenase-like, C-terminal domain"/>
    <property type="match status" value="1"/>
</dbReference>
<evidence type="ECO:0000313" key="9">
    <source>
        <dbReference type="Proteomes" id="UP000256964"/>
    </source>
</evidence>
<dbReference type="Proteomes" id="UP000256964">
    <property type="component" value="Unassembled WGS sequence"/>
</dbReference>
<dbReference type="EMBL" id="KZ857379">
    <property type="protein sequence ID" value="RDX57287.1"/>
    <property type="molecule type" value="Genomic_DNA"/>
</dbReference>
<dbReference type="SUPFAM" id="SSF51735">
    <property type="entry name" value="NAD(P)-binding Rossmann-fold domains"/>
    <property type="match status" value="1"/>
</dbReference>
<dbReference type="InterPro" id="IPR000683">
    <property type="entry name" value="Gfo/Idh/MocA-like_OxRdtase_N"/>
</dbReference>
<reference evidence="8 9" key="1">
    <citation type="journal article" date="2018" name="Biotechnol. Biofuels">
        <title>Integrative visual omics of the white-rot fungus Polyporus brumalis exposes the biotechnological potential of its oxidative enzymes for delignifying raw plant biomass.</title>
        <authorList>
            <person name="Miyauchi S."/>
            <person name="Rancon A."/>
            <person name="Drula E."/>
            <person name="Hage H."/>
            <person name="Chaduli D."/>
            <person name="Favel A."/>
            <person name="Grisel S."/>
            <person name="Henrissat B."/>
            <person name="Herpoel-Gimbert I."/>
            <person name="Ruiz-Duenas F.J."/>
            <person name="Chevret D."/>
            <person name="Hainaut M."/>
            <person name="Lin J."/>
            <person name="Wang M."/>
            <person name="Pangilinan J."/>
            <person name="Lipzen A."/>
            <person name="Lesage-Meessen L."/>
            <person name="Navarro D."/>
            <person name="Riley R."/>
            <person name="Grigoriev I.V."/>
            <person name="Zhou S."/>
            <person name="Raouche S."/>
            <person name="Rosso M.N."/>
        </authorList>
    </citation>
    <scope>NUCLEOTIDE SEQUENCE [LARGE SCALE GENOMIC DNA]</scope>
    <source>
        <strain evidence="8 9">BRFM 1820</strain>
    </source>
</reference>
<dbReference type="InterPro" id="IPR036291">
    <property type="entry name" value="NAD(P)-bd_dom_sf"/>
</dbReference>
<proteinExistence type="inferred from homology"/>
<dbReference type="Gene3D" id="3.40.50.720">
    <property type="entry name" value="NAD(P)-binding Rossmann-like Domain"/>
    <property type="match status" value="1"/>
</dbReference>
<dbReference type="GO" id="GO:0047837">
    <property type="term" value="F:D-xylose 1-dehydrogenase (NADP+) activity"/>
    <property type="evidence" value="ECO:0007669"/>
    <property type="project" value="UniProtKB-EC"/>
</dbReference>
<organism evidence="8 9">
    <name type="scientific">Lentinus brumalis</name>
    <dbReference type="NCBI Taxonomy" id="2498619"/>
    <lineage>
        <taxon>Eukaryota</taxon>
        <taxon>Fungi</taxon>
        <taxon>Dikarya</taxon>
        <taxon>Basidiomycota</taxon>
        <taxon>Agaricomycotina</taxon>
        <taxon>Agaricomycetes</taxon>
        <taxon>Polyporales</taxon>
        <taxon>Polyporaceae</taxon>
        <taxon>Lentinus</taxon>
    </lineage>
</organism>
<evidence type="ECO:0000259" key="6">
    <source>
        <dbReference type="Pfam" id="PF01408"/>
    </source>
</evidence>
<sequence length="398" mass="43813">MGAALCRNRPPPLDLSNPVLRFGILGAARVAPNALITPAKTHPDVVVAAVACRDKDRGAQYAQKYKIPRTFSGPNAYQKLVDDPSIDAVYVALPNGLHFEWAMRALHANKHVLVEKPMTNTAAEAEQLFALATKKGLVALEAIHCIFHPALHRVRDVVDSGELGHVKNVVANFALPSVLSPLFFHRDDARFHYDLGGGCMMDMGYPLAALRFITAADTAALTVTSATAIGHKLDRARIDRGMHATYTLPLSPTWNPEAATKADATAETTVDFAMPGWGPFGLFPRMIKNEITVFLEGGEIFVYNFVSPGMFHYIKVRPKCGRTRYEQAYKFKDGQGKRSWDSYRYQLEAFVDAVHGREPAYWPKPVTVTTQLKTVEEVYTKAGMPPRSASSYQPVAAA</sequence>
<evidence type="ECO:0000259" key="7">
    <source>
        <dbReference type="Pfam" id="PF22725"/>
    </source>
</evidence>
<evidence type="ECO:0000256" key="2">
    <source>
        <dbReference type="ARBA" id="ARBA00023002"/>
    </source>
</evidence>
<evidence type="ECO:0000313" key="8">
    <source>
        <dbReference type="EMBL" id="RDX57287.1"/>
    </source>
</evidence>
<comment type="similarity">
    <text evidence="1">Belongs to the Gfo/Idh/MocA family.</text>
</comment>
<dbReference type="GO" id="GO:0000166">
    <property type="term" value="F:nucleotide binding"/>
    <property type="evidence" value="ECO:0007669"/>
    <property type="project" value="InterPro"/>
</dbReference>
<dbReference type="PANTHER" id="PTHR22604">
    <property type="entry name" value="OXIDOREDUCTASES"/>
    <property type="match status" value="1"/>
</dbReference>
<keyword evidence="9" id="KW-1185">Reference proteome</keyword>
<evidence type="ECO:0000256" key="4">
    <source>
        <dbReference type="ARBA" id="ARBA00042988"/>
    </source>
</evidence>
<dbReference type="OrthoDB" id="64915at2759"/>
<dbReference type="Gene3D" id="3.30.360.10">
    <property type="entry name" value="Dihydrodipicolinate Reductase, domain 2"/>
    <property type="match status" value="1"/>
</dbReference>
<dbReference type="EC" id="1.1.1.179" evidence="3"/>
<feature type="domain" description="Gfo/Idh/MocA-like oxidoreductase N-terminal" evidence="6">
    <location>
        <begin position="20"/>
        <end position="138"/>
    </location>
</feature>
<keyword evidence="2" id="KW-0560">Oxidoreductase</keyword>
<evidence type="ECO:0000256" key="3">
    <source>
        <dbReference type="ARBA" id="ARBA00038984"/>
    </source>
</evidence>
<dbReference type="PANTHER" id="PTHR22604:SF105">
    <property type="entry name" value="TRANS-1,2-DIHYDROBENZENE-1,2-DIOL DEHYDROGENASE"/>
    <property type="match status" value="1"/>
</dbReference>
<accession>A0A371DXL0</accession>
<feature type="domain" description="GFO/IDH/MocA-like oxidoreductase" evidence="7">
    <location>
        <begin position="153"/>
        <end position="243"/>
    </location>
</feature>
<dbReference type="InterPro" id="IPR055170">
    <property type="entry name" value="GFO_IDH_MocA-like_dom"/>
</dbReference>